<dbReference type="Proteomes" id="UP000051887">
    <property type="component" value="Unassembled WGS sequence"/>
</dbReference>
<name>A0A0P1FLB7_9RHOB</name>
<protein>
    <submittedName>
        <fullName evidence="6">Inosine-5'-monophosphate dehydrogenase</fullName>
        <ecNumber evidence="6">1.1.1.205</ecNumber>
    </submittedName>
</protein>
<evidence type="ECO:0000313" key="7">
    <source>
        <dbReference type="Proteomes" id="UP000051086"/>
    </source>
</evidence>
<reference evidence="6 8" key="1">
    <citation type="submission" date="2015-09" db="EMBL/GenBank/DDBJ databases">
        <authorList>
            <consortium name="Swine Surveillance"/>
        </authorList>
    </citation>
    <scope>NUCLEOTIDE SEQUENCE [LARGE SCALE GENOMIC DNA]</scope>
    <source>
        <strain evidence="6 8">5120</strain>
    </source>
</reference>
<keyword evidence="7" id="KW-1185">Reference proteome</keyword>
<dbReference type="InterPro" id="IPR051257">
    <property type="entry name" value="Diverse_CBS-Domain"/>
</dbReference>
<gene>
    <name evidence="6" type="primary">guaB_1</name>
    <name evidence="5" type="synonym">guaB_2</name>
    <name evidence="5" type="ORF">TL5118_02832</name>
    <name evidence="6" type="ORF">TL5120_01191</name>
</gene>
<dbReference type="OrthoDB" id="9807125at2"/>
<dbReference type="GO" id="GO:0003938">
    <property type="term" value="F:IMP dehydrogenase activity"/>
    <property type="evidence" value="ECO:0007669"/>
    <property type="project" value="UniProtKB-EC"/>
</dbReference>
<feature type="compositionally biased region" description="Polar residues" evidence="3">
    <location>
        <begin position="14"/>
        <end position="29"/>
    </location>
</feature>
<feature type="domain" description="CBS" evidence="4">
    <location>
        <begin position="108"/>
        <end position="166"/>
    </location>
</feature>
<dbReference type="EMBL" id="CYSB01000036">
    <property type="protein sequence ID" value="CUH68873.1"/>
    <property type="molecule type" value="Genomic_DNA"/>
</dbReference>
<evidence type="ECO:0000256" key="2">
    <source>
        <dbReference type="PROSITE-ProRule" id="PRU00703"/>
    </source>
</evidence>
<dbReference type="Proteomes" id="UP000051086">
    <property type="component" value="Unassembled WGS sequence"/>
</dbReference>
<keyword evidence="6" id="KW-0560">Oxidoreductase</keyword>
<evidence type="ECO:0000256" key="1">
    <source>
        <dbReference type="ARBA" id="ARBA00023122"/>
    </source>
</evidence>
<dbReference type="InterPro" id="IPR000644">
    <property type="entry name" value="CBS_dom"/>
</dbReference>
<dbReference type="SMART" id="SM00116">
    <property type="entry name" value="CBS"/>
    <property type="match status" value="2"/>
</dbReference>
<feature type="domain" description="CBS" evidence="4">
    <location>
        <begin position="42"/>
        <end position="99"/>
    </location>
</feature>
<dbReference type="InterPro" id="IPR046342">
    <property type="entry name" value="CBS_dom_sf"/>
</dbReference>
<proteinExistence type="predicted"/>
<sequence length="174" mass="19193">MPTSYQPPTRGDSSDSQRTASQTLTSNTSEDIATVGQLLADKNTDVISVRPEDTLRQAVEILSEKRIGALVVTDDAGDLRGILSERDIVRKLAETPGQTLPQQVAENMTREVQTCAPEDALISVLRRMTDGRFRHMPVIDHGKLCGMITIGDVIQYRLRSLEHEALQLKQLIVG</sequence>
<accession>A0A0P1FLB7</accession>
<dbReference type="PANTHER" id="PTHR43080">
    <property type="entry name" value="CBS DOMAIN-CONTAINING PROTEIN CBSX3, MITOCHONDRIAL"/>
    <property type="match status" value="1"/>
</dbReference>
<evidence type="ECO:0000313" key="5">
    <source>
        <dbReference type="EMBL" id="CUH68873.1"/>
    </source>
</evidence>
<dbReference type="RefSeq" id="WP_058242721.1">
    <property type="nucleotide sequence ID" value="NZ_CYSB01000036.1"/>
</dbReference>
<evidence type="ECO:0000313" key="6">
    <source>
        <dbReference type="EMBL" id="CUH71405.1"/>
    </source>
</evidence>
<dbReference type="CDD" id="cd04623">
    <property type="entry name" value="CBS_pair_bac_euk"/>
    <property type="match status" value="1"/>
</dbReference>
<dbReference type="SUPFAM" id="SSF54631">
    <property type="entry name" value="CBS-domain pair"/>
    <property type="match status" value="1"/>
</dbReference>
<evidence type="ECO:0000256" key="3">
    <source>
        <dbReference type="SAM" id="MobiDB-lite"/>
    </source>
</evidence>
<reference evidence="5 7" key="2">
    <citation type="submission" date="2015-09" db="EMBL/GenBank/DDBJ databases">
        <authorList>
            <person name="Rodrigo-Torres L."/>
            <person name="Arahal D.R."/>
        </authorList>
    </citation>
    <scope>NUCLEOTIDE SEQUENCE [LARGE SCALE GENOMIC DNA]</scope>
    <source>
        <strain evidence="5 7">CECT 5118</strain>
    </source>
</reference>
<dbReference type="Pfam" id="PF00571">
    <property type="entry name" value="CBS"/>
    <property type="match status" value="2"/>
</dbReference>
<feature type="region of interest" description="Disordered" evidence="3">
    <location>
        <begin position="1"/>
        <end position="29"/>
    </location>
</feature>
<evidence type="ECO:0000259" key="4">
    <source>
        <dbReference type="PROSITE" id="PS51371"/>
    </source>
</evidence>
<evidence type="ECO:0000313" key="8">
    <source>
        <dbReference type="Proteomes" id="UP000051887"/>
    </source>
</evidence>
<keyword evidence="1 2" id="KW-0129">CBS domain</keyword>
<dbReference type="EMBL" id="CYSC01000020">
    <property type="protein sequence ID" value="CUH71405.1"/>
    <property type="molecule type" value="Genomic_DNA"/>
</dbReference>
<organism evidence="6 8">
    <name type="scientific">Thalassovita autumnalis</name>
    <dbReference type="NCBI Taxonomy" id="2072972"/>
    <lineage>
        <taxon>Bacteria</taxon>
        <taxon>Pseudomonadati</taxon>
        <taxon>Pseudomonadota</taxon>
        <taxon>Alphaproteobacteria</taxon>
        <taxon>Rhodobacterales</taxon>
        <taxon>Roseobacteraceae</taxon>
        <taxon>Thalassovita</taxon>
    </lineage>
</organism>
<dbReference type="InterPro" id="IPR044725">
    <property type="entry name" value="CBSX3_CBS_dom"/>
</dbReference>
<dbReference type="PROSITE" id="PS51371">
    <property type="entry name" value="CBS"/>
    <property type="match status" value="2"/>
</dbReference>
<dbReference type="PANTHER" id="PTHR43080:SF2">
    <property type="entry name" value="CBS DOMAIN-CONTAINING PROTEIN"/>
    <property type="match status" value="1"/>
</dbReference>
<dbReference type="Gene3D" id="3.10.580.10">
    <property type="entry name" value="CBS-domain"/>
    <property type="match status" value="1"/>
</dbReference>
<dbReference type="AlphaFoldDB" id="A0A0P1FLB7"/>
<dbReference type="EC" id="1.1.1.205" evidence="6"/>